<dbReference type="InterPro" id="IPR016129">
    <property type="entry name" value="Caspase_his_AS"/>
</dbReference>
<evidence type="ECO:0000313" key="13">
    <source>
        <dbReference type="EMBL" id="CAH3145279.1"/>
    </source>
</evidence>
<dbReference type="Pfam" id="PF00656">
    <property type="entry name" value="Peptidase_C14"/>
    <property type="match status" value="1"/>
</dbReference>
<dbReference type="InterPro" id="IPR027417">
    <property type="entry name" value="P-loop_NTPase"/>
</dbReference>
<dbReference type="CDD" id="cd00032">
    <property type="entry name" value="CASc"/>
    <property type="match status" value="1"/>
</dbReference>
<evidence type="ECO:0000259" key="11">
    <source>
        <dbReference type="PROSITE" id="PS50207"/>
    </source>
</evidence>
<dbReference type="InterPro" id="IPR011600">
    <property type="entry name" value="Pept_C14_caspase"/>
</dbReference>
<protein>
    <submittedName>
        <fullName evidence="13">Uncharacterized protein</fullName>
    </submittedName>
</protein>
<dbReference type="InterPro" id="IPR029030">
    <property type="entry name" value="Caspase-like_dom_sf"/>
</dbReference>
<dbReference type="InterPro" id="IPR015917">
    <property type="entry name" value="Pept_C14A"/>
</dbReference>
<dbReference type="Gene3D" id="3.40.50.1460">
    <property type="match status" value="1"/>
</dbReference>
<dbReference type="Proteomes" id="UP001159427">
    <property type="component" value="Unassembled WGS sequence"/>
</dbReference>
<evidence type="ECO:0000256" key="4">
    <source>
        <dbReference type="ARBA" id="ARBA00022737"/>
    </source>
</evidence>
<dbReference type="InterPro" id="IPR036388">
    <property type="entry name" value="WH-like_DNA-bd_sf"/>
</dbReference>
<keyword evidence="7" id="KW-0865">Zymogen</keyword>
<feature type="domain" description="Caspase family p20" evidence="12">
    <location>
        <begin position="827"/>
        <end position="956"/>
    </location>
</feature>
<evidence type="ECO:0000256" key="2">
    <source>
        <dbReference type="ARBA" id="ARBA00022670"/>
    </source>
</evidence>
<keyword evidence="5" id="KW-0378">Hydrolase</keyword>
<dbReference type="InterPro" id="IPR002138">
    <property type="entry name" value="Pept_C14_p10"/>
</dbReference>
<dbReference type="SMART" id="SM00115">
    <property type="entry name" value="CASc"/>
    <property type="match status" value="1"/>
</dbReference>
<keyword evidence="2" id="KW-0645">Protease</keyword>
<evidence type="ECO:0000256" key="6">
    <source>
        <dbReference type="ARBA" id="ARBA00022807"/>
    </source>
</evidence>
<reference evidence="13 14" key="1">
    <citation type="submission" date="2022-05" db="EMBL/GenBank/DDBJ databases">
        <authorList>
            <consortium name="Genoscope - CEA"/>
            <person name="William W."/>
        </authorList>
    </citation>
    <scope>NUCLEOTIDE SEQUENCE [LARGE SCALE GENOMIC DNA]</scope>
</reference>
<accession>A0ABN8PJP3</accession>
<dbReference type="PROSITE" id="PS50208">
    <property type="entry name" value="CASPASE_P20"/>
    <property type="match status" value="1"/>
</dbReference>
<keyword evidence="9" id="KW-0175">Coiled coil</keyword>
<dbReference type="Gene3D" id="3.30.70.1390">
    <property type="entry name" value="ROC domain from the Parkinson's disease-associated leucine-rich repeat kinase 2"/>
    <property type="match status" value="1"/>
</dbReference>
<evidence type="ECO:0000256" key="9">
    <source>
        <dbReference type="SAM" id="Coils"/>
    </source>
</evidence>
<dbReference type="Gene3D" id="3.40.50.300">
    <property type="entry name" value="P-loop containing nucleotide triphosphate hydrolases"/>
    <property type="match status" value="2"/>
</dbReference>
<dbReference type="PROSITE" id="PS01122">
    <property type="entry name" value="CASPASE_CYS"/>
    <property type="match status" value="1"/>
</dbReference>
<dbReference type="PROSITE" id="PS50207">
    <property type="entry name" value="CASPASE_P10"/>
    <property type="match status" value="1"/>
</dbReference>
<evidence type="ECO:0000259" key="12">
    <source>
        <dbReference type="PROSITE" id="PS50208"/>
    </source>
</evidence>
<keyword evidence="14" id="KW-1185">Reference proteome</keyword>
<evidence type="ECO:0000256" key="3">
    <source>
        <dbReference type="ARBA" id="ARBA00022703"/>
    </source>
</evidence>
<evidence type="ECO:0000256" key="8">
    <source>
        <dbReference type="RuleBase" id="RU003971"/>
    </source>
</evidence>
<dbReference type="SUPFAM" id="SSF52129">
    <property type="entry name" value="Caspase-like"/>
    <property type="match status" value="1"/>
</dbReference>
<comment type="caution">
    <text evidence="13">The sequence shown here is derived from an EMBL/GenBank/DDBJ whole genome shotgun (WGS) entry which is preliminary data.</text>
</comment>
<dbReference type="Pfam" id="PF16095">
    <property type="entry name" value="COR-A"/>
    <property type="match status" value="1"/>
</dbReference>
<proteinExistence type="inferred from homology"/>
<dbReference type="InterPro" id="IPR001309">
    <property type="entry name" value="Pept_C14_p20"/>
</dbReference>
<feature type="region of interest" description="Disordered" evidence="10">
    <location>
        <begin position="969"/>
        <end position="995"/>
    </location>
</feature>
<gene>
    <name evidence="13" type="ORF">PEVE_00043438</name>
</gene>
<comment type="similarity">
    <text evidence="1 8">Belongs to the peptidase C14A family.</text>
</comment>
<dbReference type="InterPro" id="IPR032171">
    <property type="entry name" value="COR-A"/>
</dbReference>
<dbReference type="Gene3D" id="1.10.10.10">
    <property type="entry name" value="Winged helix-like DNA-binding domain superfamily/Winged helix DNA-binding domain"/>
    <property type="match status" value="1"/>
</dbReference>
<feature type="domain" description="Caspase family p10" evidence="11">
    <location>
        <begin position="991"/>
        <end position="1079"/>
    </location>
</feature>
<feature type="region of interest" description="Disordered" evidence="10">
    <location>
        <begin position="15"/>
        <end position="42"/>
    </location>
</feature>
<dbReference type="InterPro" id="IPR033139">
    <property type="entry name" value="Caspase_cys_AS"/>
</dbReference>
<evidence type="ECO:0000256" key="5">
    <source>
        <dbReference type="ARBA" id="ARBA00022801"/>
    </source>
</evidence>
<sequence>VSSICTTCLTDDEIMESSRSPKSRRLTNLQEGNPGQLTLAPCQENDDQTLNQAAEEQRFSSERTVPSEIIARGPEAKRAYENALKNGKVKVYHARIMLIGQDGAGKTSLKKHLLGLPFDPEEESTHEVEVDPSVFEFDVDHATNWKISSKKLDVSHFVNKLAKMVAEELQEQKINVNQEGQDEENRNISIQTKKQGTEGAGFHSHIPKNLENVIEERTNGIPDVNIEGASHPEDVTEIMSTEATIPLPELKIDPARPPEDFTETLVQHLKGLNRKKDAKETKHHTTLDLWDFAGQRLYYASYPVFLSKRAIYLLVYNLNKPLAAEAQPSFEQGSRKVPLRNTYSDTHLDNLMSWLASVSTMCSKQKKVDTKKERELEYLRPPVFIVGTHADEPYRSNIKDIESQIQKAISGKSFAKHVIRPFFAISNKSGSDEKQLVDLKDQIMEVLKQEPYMGEELPLRWFNFEKVIKHLVAANMYYMDLNDLRTYVRNFCFIEDEKEMDTMLDFYHDLGNIVKHRNTVILQPQWLIDIFRKLITIRHFNDMKSKHSQLWETMEKTGVLSMEIVDHVFSKFCQESFAKENILHLMEQCGLIAKYAFPIHDVKYFVPAQLRLPPGQCHLKPALTDPCPLYLQFPSGFVPHGLFTQLVSRCISWCSKIEFKEEPCLFDGVAKFTMLSKDFRHQLICVRMKSFIKFLLRPFKTPQGQGPPLTEIEEMAALVWRFLKQTMTSLLDEWPFLTSLEYNWCVACPECSGEYSICDSHGKVACRLDDCLCLLKILQDGQIDICRKSFENKTKNVPGLEKWFPIKAVRPGHHPGTDFVYKMTALPRGIVLIINNKMFADNTEHGRQAPRHGSEEDVRQVKEMFSALGFEVHVSQNRTKKEMLDEVDFFAHEKDHSDYDCFVLWLMSHGRSGEVFGSDGVPLPIQTIKDMLSNASCATLRGKPKLLFVQACRGDKEDEGVNLVTNACGSPSVQMPSPSPDSPIDQTKSPSPERMAGQTDFLTAYSTVEGYVSYRYPNLGSNFVRVLVKVFREHVAHDHLVNLLTKVIKRVSDMESTENARKFKQAPQFETTLVKELWF</sequence>
<name>A0ABN8PJP3_9CNID</name>
<keyword evidence="3" id="KW-0053">Apoptosis</keyword>
<dbReference type="EMBL" id="CALNXI010000888">
    <property type="protein sequence ID" value="CAH3145279.1"/>
    <property type="molecule type" value="Genomic_DNA"/>
</dbReference>
<dbReference type="Pfam" id="PF08477">
    <property type="entry name" value="Roc"/>
    <property type="match status" value="1"/>
</dbReference>
<evidence type="ECO:0000313" key="14">
    <source>
        <dbReference type="Proteomes" id="UP001159427"/>
    </source>
</evidence>
<dbReference type="InterPro" id="IPR002398">
    <property type="entry name" value="Pept_C14"/>
</dbReference>
<dbReference type="PRINTS" id="PR00376">
    <property type="entry name" value="IL1BCENZYME"/>
</dbReference>
<dbReference type="PANTHER" id="PTHR47901:SF8">
    <property type="entry name" value="CASPASE-3"/>
    <property type="match status" value="1"/>
</dbReference>
<evidence type="ECO:0000256" key="10">
    <source>
        <dbReference type="SAM" id="MobiDB-lite"/>
    </source>
</evidence>
<keyword evidence="4" id="KW-0677">Repeat</keyword>
<evidence type="ECO:0000256" key="1">
    <source>
        <dbReference type="ARBA" id="ARBA00010134"/>
    </source>
</evidence>
<feature type="compositionally biased region" description="Polar residues" evidence="10">
    <location>
        <begin position="26"/>
        <end position="36"/>
    </location>
</feature>
<feature type="non-terminal residue" evidence="13">
    <location>
        <position position="1"/>
    </location>
</feature>
<keyword evidence="6" id="KW-0788">Thiol protease</keyword>
<dbReference type="SUPFAM" id="SSF52540">
    <property type="entry name" value="P-loop containing nucleoside triphosphate hydrolases"/>
    <property type="match status" value="1"/>
</dbReference>
<evidence type="ECO:0000256" key="7">
    <source>
        <dbReference type="ARBA" id="ARBA00023145"/>
    </source>
</evidence>
<dbReference type="PROSITE" id="PS01121">
    <property type="entry name" value="CASPASE_HIS"/>
    <property type="match status" value="1"/>
</dbReference>
<organism evidence="13 14">
    <name type="scientific">Porites evermanni</name>
    <dbReference type="NCBI Taxonomy" id="104178"/>
    <lineage>
        <taxon>Eukaryota</taxon>
        <taxon>Metazoa</taxon>
        <taxon>Cnidaria</taxon>
        <taxon>Anthozoa</taxon>
        <taxon>Hexacorallia</taxon>
        <taxon>Scleractinia</taxon>
        <taxon>Fungiina</taxon>
        <taxon>Poritidae</taxon>
        <taxon>Porites</taxon>
    </lineage>
</organism>
<dbReference type="PANTHER" id="PTHR47901">
    <property type="entry name" value="CASPASE RECRUITMENT DOMAIN-CONTAINING PROTEIN 18"/>
    <property type="match status" value="1"/>
</dbReference>
<feature type="coiled-coil region" evidence="9">
    <location>
        <begin position="159"/>
        <end position="186"/>
    </location>
</feature>